<gene>
    <name evidence="1" type="ORF">E2R66_16295</name>
</gene>
<comment type="caution">
    <text evidence="1">The sequence shown here is derived from an EMBL/GenBank/DDBJ whole genome shotgun (WGS) entry which is preliminary data.</text>
</comment>
<name>A0A4Y8SBX8_9SPHI</name>
<protein>
    <submittedName>
        <fullName evidence="1">Uncharacterized protein</fullName>
    </submittedName>
</protein>
<dbReference type="Proteomes" id="UP000297540">
    <property type="component" value="Unassembled WGS sequence"/>
</dbReference>
<dbReference type="EMBL" id="SOZE01000016">
    <property type="protein sequence ID" value="TFF36392.1"/>
    <property type="molecule type" value="Genomic_DNA"/>
</dbReference>
<reference evidence="1 2" key="1">
    <citation type="journal article" date="2017" name="Int. J. Syst. Evol. Microbiol.">
        <title>Mucilaginibacterpsychrotolerans sp. nov., isolated from peatlands.</title>
        <authorList>
            <person name="Deng Y."/>
            <person name="Shen L."/>
            <person name="Xu B."/>
            <person name="Liu Y."/>
            <person name="Gu Z."/>
            <person name="Liu H."/>
            <person name="Zhou Y."/>
        </authorList>
    </citation>
    <scope>NUCLEOTIDE SEQUENCE [LARGE SCALE GENOMIC DNA]</scope>
    <source>
        <strain evidence="1 2">NH7-4</strain>
    </source>
</reference>
<organism evidence="1 2">
    <name type="scientific">Mucilaginibacter psychrotolerans</name>
    <dbReference type="NCBI Taxonomy" id="1524096"/>
    <lineage>
        <taxon>Bacteria</taxon>
        <taxon>Pseudomonadati</taxon>
        <taxon>Bacteroidota</taxon>
        <taxon>Sphingobacteriia</taxon>
        <taxon>Sphingobacteriales</taxon>
        <taxon>Sphingobacteriaceae</taxon>
        <taxon>Mucilaginibacter</taxon>
    </lineage>
</organism>
<evidence type="ECO:0000313" key="1">
    <source>
        <dbReference type="EMBL" id="TFF36392.1"/>
    </source>
</evidence>
<sequence length="95" mass="10779">MEIDDNIQPGADILFQYYKEGKNRALMKTTIFEAINLGKSFDVQAEIVTAKGNLKRVRVIGYSEFKNGKCEKLFGLFQEISIPLPLSSKKYLFPA</sequence>
<accession>A0A4Y8SBX8</accession>
<dbReference type="OrthoDB" id="5522855at2"/>
<keyword evidence="2" id="KW-1185">Reference proteome</keyword>
<evidence type="ECO:0000313" key="2">
    <source>
        <dbReference type="Proteomes" id="UP000297540"/>
    </source>
</evidence>
<proteinExistence type="predicted"/>
<dbReference type="RefSeq" id="WP_133232189.1">
    <property type="nucleotide sequence ID" value="NZ_SOZE01000016.1"/>
</dbReference>
<dbReference type="AlphaFoldDB" id="A0A4Y8SBX8"/>